<keyword evidence="3" id="KW-1003">Cell membrane</keyword>
<feature type="transmembrane region" description="Helical" evidence="7">
    <location>
        <begin position="376"/>
        <end position="395"/>
    </location>
</feature>
<evidence type="ECO:0000313" key="10">
    <source>
        <dbReference type="Proteomes" id="UP000294558"/>
    </source>
</evidence>
<dbReference type="InterPro" id="IPR020846">
    <property type="entry name" value="MFS_dom"/>
</dbReference>
<dbReference type="Proteomes" id="UP000294558">
    <property type="component" value="Unassembled WGS sequence"/>
</dbReference>
<comment type="caution">
    <text evidence="9">The sequence shown here is derived from an EMBL/GenBank/DDBJ whole genome shotgun (WGS) entry which is preliminary data.</text>
</comment>
<dbReference type="AlphaFoldDB" id="A0A4R7HYM0"/>
<evidence type="ECO:0000256" key="6">
    <source>
        <dbReference type="ARBA" id="ARBA00023136"/>
    </source>
</evidence>
<dbReference type="InterPro" id="IPR036259">
    <property type="entry name" value="MFS_trans_sf"/>
</dbReference>
<dbReference type="PROSITE" id="PS50850">
    <property type="entry name" value="MFS"/>
    <property type="match status" value="1"/>
</dbReference>
<dbReference type="EMBL" id="SOAU01000001">
    <property type="protein sequence ID" value="TDT16175.1"/>
    <property type="molecule type" value="Genomic_DNA"/>
</dbReference>
<dbReference type="OrthoDB" id="145388at2"/>
<dbReference type="PANTHER" id="PTHR23513:SF6">
    <property type="entry name" value="MAJOR FACILITATOR SUPERFAMILY ASSOCIATED DOMAIN-CONTAINING PROTEIN"/>
    <property type="match status" value="1"/>
</dbReference>
<feature type="transmembrane region" description="Helical" evidence="7">
    <location>
        <begin position="170"/>
        <end position="189"/>
    </location>
</feature>
<dbReference type="Pfam" id="PF05977">
    <property type="entry name" value="MFS_3"/>
    <property type="match status" value="1"/>
</dbReference>
<dbReference type="SUPFAM" id="SSF103473">
    <property type="entry name" value="MFS general substrate transporter"/>
    <property type="match status" value="1"/>
</dbReference>
<keyword evidence="5 7" id="KW-1133">Transmembrane helix</keyword>
<accession>A0A4R7HYM0</accession>
<feature type="domain" description="Major facilitator superfamily (MFS) profile" evidence="8">
    <location>
        <begin position="217"/>
        <end position="404"/>
    </location>
</feature>
<keyword evidence="6 7" id="KW-0472">Membrane</keyword>
<feature type="transmembrane region" description="Helical" evidence="7">
    <location>
        <begin position="219"/>
        <end position="241"/>
    </location>
</feature>
<name>A0A4R7HYM0_9ACTN</name>
<feature type="transmembrane region" description="Helical" evidence="7">
    <location>
        <begin position="103"/>
        <end position="120"/>
    </location>
</feature>
<dbReference type="CDD" id="cd06173">
    <property type="entry name" value="MFS_MefA_like"/>
    <property type="match status" value="1"/>
</dbReference>
<feature type="transmembrane region" description="Helical" evidence="7">
    <location>
        <begin position="307"/>
        <end position="327"/>
    </location>
</feature>
<organism evidence="9 10">
    <name type="scientific">Ilumatobacter fluminis</name>
    <dbReference type="NCBI Taxonomy" id="467091"/>
    <lineage>
        <taxon>Bacteria</taxon>
        <taxon>Bacillati</taxon>
        <taxon>Actinomycetota</taxon>
        <taxon>Acidimicrobiia</taxon>
        <taxon>Acidimicrobiales</taxon>
        <taxon>Ilumatobacteraceae</taxon>
        <taxon>Ilumatobacter</taxon>
    </lineage>
</organism>
<feature type="transmembrane region" description="Helical" evidence="7">
    <location>
        <begin position="281"/>
        <end position="301"/>
    </location>
</feature>
<evidence type="ECO:0000256" key="5">
    <source>
        <dbReference type="ARBA" id="ARBA00022989"/>
    </source>
</evidence>
<comment type="subcellular location">
    <subcellularLocation>
        <location evidence="1">Cell membrane</location>
        <topology evidence="1">Multi-pass membrane protein</topology>
    </subcellularLocation>
</comment>
<protein>
    <submittedName>
        <fullName evidence="9">Putative MFS family arabinose efflux permease</fullName>
    </submittedName>
</protein>
<evidence type="ECO:0000256" key="7">
    <source>
        <dbReference type="SAM" id="Phobius"/>
    </source>
</evidence>
<dbReference type="Gene3D" id="1.20.1250.20">
    <property type="entry name" value="MFS general substrate transporter like domains"/>
    <property type="match status" value="1"/>
</dbReference>
<gene>
    <name evidence="9" type="ORF">BDK89_1759</name>
</gene>
<evidence type="ECO:0000256" key="3">
    <source>
        <dbReference type="ARBA" id="ARBA00022475"/>
    </source>
</evidence>
<feature type="transmembrane region" description="Helical" evidence="7">
    <location>
        <begin position="141"/>
        <end position="164"/>
    </location>
</feature>
<dbReference type="PANTHER" id="PTHR23513">
    <property type="entry name" value="INTEGRAL MEMBRANE EFFLUX PROTEIN-RELATED"/>
    <property type="match status" value="1"/>
</dbReference>
<keyword evidence="10" id="KW-1185">Reference proteome</keyword>
<feature type="transmembrane region" description="Helical" evidence="7">
    <location>
        <begin position="76"/>
        <end position="97"/>
    </location>
</feature>
<reference evidence="9 10" key="1">
    <citation type="submission" date="2019-03" db="EMBL/GenBank/DDBJ databases">
        <title>Sequencing the genomes of 1000 actinobacteria strains.</title>
        <authorList>
            <person name="Klenk H.-P."/>
        </authorList>
    </citation>
    <scope>NUCLEOTIDE SEQUENCE [LARGE SCALE GENOMIC DNA]</scope>
    <source>
        <strain evidence="9 10">DSM 18936</strain>
    </source>
</reference>
<evidence type="ECO:0000256" key="1">
    <source>
        <dbReference type="ARBA" id="ARBA00004651"/>
    </source>
</evidence>
<dbReference type="InterPro" id="IPR010290">
    <property type="entry name" value="TM_effector"/>
</dbReference>
<evidence type="ECO:0000256" key="4">
    <source>
        <dbReference type="ARBA" id="ARBA00022692"/>
    </source>
</evidence>
<keyword evidence="2" id="KW-0813">Transport</keyword>
<dbReference type="GO" id="GO:0022857">
    <property type="term" value="F:transmembrane transporter activity"/>
    <property type="evidence" value="ECO:0007669"/>
    <property type="project" value="InterPro"/>
</dbReference>
<evidence type="ECO:0000256" key="2">
    <source>
        <dbReference type="ARBA" id="ARBA00022448"/>
    </source>
</evidence>
<feature type="transmembrane region" description="Helical" evidence="7">
    <location>
        <begin position="46"/>
        <end position="69"/>
    </location>
</feature>
<evidence type="ECO:0000313" key="9">
    <source>
        <dbReference type="EMBL" id="TDT16175.1"/>
    </source>
</evidence>
<dbReference type="GO" id="GO:0005886">
    <property type="term" value="C:plasma membrane"/>
    <property type="evidence" value="ECO:0007669"/>
    <property type="project" value="UniProtKB-SubCell"/>
</dbReference>
<proteinExistence type="predicted"/>
<feature type="transmembrane region" description="Helical" evidence="7">
    <location>
        <begin position="348"/>
        <end position="370"/>
    </location>
</feature>
<evidence type="ECO:0000259" key="8">
    <source>
        <dbReference type="PROSITE" id="PS50850"/>
    </source>
</evidence>
<keyword evidence="4 7" id="KW-0812">Transmembrane</keyword>
<dbReference type="RefSeq" id="WP_133868574.1">
    <property type="nucleotide sequence ID" value="NZ_JAVJPS010000040.1"/>
</dbReference>
<feature type="transmembrane region" description="Helical" evidence="7">
    <location>
        <begin position="253"/>
        <end position="274"/>
    </location>
</feature>
<feature type="transmembrane region" description="Helical" evidence="7">
    <location>
        <begin position="20"/>
        <end position="40"/>
    </location>
</feature>
<sequence length="404" mass="42447">MSTAREPLPTAYWRQWWASLISNLGDGINFVAMPLLALSLTDDERLLALTTVATFVPWLVISLPVGVVVDRVDRRLLMVSANLARVGLYSIIAAWAIQGGISIWWLVALLVVIGSCEVLFDSTAQAFVPMLVEQDQLARANGLLFAAEIVAGSIAGLAVGAFFFDIDVGLPFAANAASFAVAAALLLTIRIRKAPPVTMVPIEDRSLRSAIRWLGRHQLLRTLAIMFTVTNLGLMLGQGIFAKFAVDELGLDSFGFGLLLAITAMGAATGGLLGPRIVGAIGLKNSVVAPYLAFGVAQIVIGLTPPVAVVATAGFVMGFGITVWNVATITVRQRLIPTDQFGRVNGAYRWFGAAASALGIVAGGFVAYAIDLQAPFLLGGGITLGAAIVFAKPVLSGLANTDDL</sequence>